<name>A0A0C9TXI9_SPHS4</name>
<accession>A0A0C9TXI9</accession>
<keyword evidence="2" id="KW-1185">Reference proteome</keyword>
<evidence type="ECO:0000313" key="1">
    <source>
        <dbReference type="EMBL" id="KIJ26519.1"/>
    </source>
</evidence>
<reference evidence="1 2" key="1">
    <citation type="submission" date="2014-06" db="EMBL/GenBank/DDBJ databases">
        <title>Evolutionary Origins and Diversification of the Mycorrhizal Mutualists.</title>
        <authorList>
            <consortium name="DOE Joint Genome Institute"/>
            <consortium name="Mycorrhizal Genomics Consortium"/>
            <person name="Kohler A."/>
            <person name="Kuo A."/>
            <person name="Nagy L.G."/>
            <person name="Floudas D."/>
            <person name="Copeland A."/>
            <person name="Barry K.W."/>
            <person name="Cichocki N."/>
            <person name="Veneault-Fourrey C."/>
            <person name="LaButti K."/>
            <person name="Lindquist E.A."/>
            <person name="Lipzen A."/>
            <person name="Lundell T."/>
            <person name="Morin E."/>
            <person name="Murat C."/>
            <person name="Riley R."/>
            <person name="Ohm R."/>
            <person name="Sun H."/>
            <person name="Tunlid A."/>
            <person name="Henrissat B."/>
            <person name="Grigoriev I.V."/>
            <person name="Hibbett D.S."/>
            <person name="Martin F."/>
        </authorList>
    </citation>
    <scope>NUCLEOTIDE SEQUENCE [LARGE SCALE GENOMIC DNA]</scope>
    <source>
        <strain evidence="1 2">SS14</strain>
    </source>
</reference>
<sequence>MADSEDPPTWVINSATGKVFRHMIDNGNAMNRTNPHPGFKKLSKQGMVQELRLRLANYYGKDLSAPSGPPPIAPLKESIVDVEIGKAQWAWTRQLGQEWIETEAAGKVFKLYPDNKEHSLPLGIITQLSQLLPNQHIPTSSPIMTDKDHLTSLIGAATKGDSASLKQLEYLFPPIPADSNMASVVQITALTSCDGNIEILKHVNGIWEVILQVQDGTVQQLREKYGPKGSSDGKSHNIWPTLGQQISRRKCLFKDFEEEFKEIWNIEDIPKCDKALKEEQEKDCYKDSNGQFQRRSGRQFGKTRIDGTFGEYKYQNMVIASTWDHPPHAASIPTVQSQCFN</sequence>
<dbReference type="Proteomes" id="UP000054279">
    <property type="component" value="Unassembled WGS sequence"/>
</dbReference>
<proteinExistence type="predicted"/>
<dbReference type="AlphaFoldDB" id="A0A0C9TXI9"/>
<evidence type="ECO:0000313" key="2">
    <source>
        <dbReference type="Proteomes" id="UP000054279"/>
    </source>
</evidence>
<dbReference type="OrthoDB" id="2673180at2759"/>
<protein>
    <submittedName>
        <fullName evidence="1">Uncharacterized protein</fullName>
    </submittedName>
</protein>
<dbReference type="EMBL" id="KN837366">
    <property type="protein sequence ID" value="KIJ26519.1"/>
    <property type="molecule type" value="Genomic_DNA"/>
</dbReference>
<gene>
    <name evidence="1" type="ORF">M422DRAFT_272395</name>
</gene>
<dbReference type="HOGENOM" id="CLU_070143_0_0_1"/>
<organism evidence="1 2">
    <name type="scientific">Sphaerobolus stellatus (strain SS14)</name>
    <dbReference type="NCBI Taxonomy" id="990650"/>
    <lineage>
        <taxon>Eukaryota</taxon>
        <taxon>Fungi</taxon>
        <taxon>Dikarya</taxon>
        <taxon>Basidiomycota</taxon>
        <taxon>Agaricomycotina</taxon>
        <taxon>Agaricomycetes</taxon>
        <taxon>Phallomycetidae</taxon>
        <taxon>Geastrales</taxon>
        <taxon>Sphaerobolaceae</taxon>
        <taxon>Sphaerobolus</taxon>
    </lineage>
</organism>